<dbReference type="AlphaFoldDB" id="A0A5J6IYP6"/>
<feature type="transmembrane region" description="Helical" evidence="2">
    <location>
        <begin position="24"/>
        <end position="47"/>
    </location>
</feature>
<gene>
    <name evidence="3" type="ORF">CP980_02460</name>
</gene>
<keyword evidence="2" id="KW-0472">Membrane</keyword>
<organism evidence="3 4">
    <name type="scientific">Streptomyces vinaceus</name>
    <dbReference type="NCBI Taxonomy" id="1960"/>
    <lineage>
        <taxon>Bacteria</taxon>
        <taxon>Bacillati</taxon>
        <taxon>Actinomycetota</taxon>
        <taxon>Actinomycetes</taxon>
        <taxon>Kitasatosporales</taxon>
        <taxon>Streptomycetaceae</taxon>
        <taxon>Streptomyces</taxon>
    </lineage>
</organism>
<dbReference type="Proteomes" id="UP000325563">
    <property type="component" value="Chromosome"/>
</dbReference>
<keyword evidence="2" id="KW-1133">Transmembrane helix</keyword>
<proteinExistence type="predicted"/>
<evidence type="ECO:0000313" key="4">
    <source>
        <dbReference type="Proteomes" id="UP000325563"/>
    </source>
</evidence>
<reference evidence="3 4" key="1">
    <citation type="submission" date="2017-09" db="EMBL/GenBank/DDBJ databases">
        <authorList>
            <person name="Lee N."/>
            <person name="Cho B.-K."/>
        </authorList>
    </citation>
    <scope>NUCLEOTIDE SEQUENCE [LARGE SCALE GENOMIC DNA]</scope>
    <source>
        <strain evidence="3 4">ATCC 27476</strain>
    </source>
</reference>
<sequence length="217" mass="21958">MTMPSSRPGGPGYVRVGSTVLPRWLLWLVAALVVAGGVSTGVLLAVAPVPEERAADRAVSGLPSTAGADPAPPSAAPSPILPPSTQPPSTPPPGGSSSAAVPSAAATPPGQLPVEPDPDPPEGPGDVVEEYYRYLANRDFAAAWELGGKYIAHTSYAKWVAGYDTTAAVSLDSAATLDAGRVRVTIRALQTDGTVRAYEGTYTVSGGVITDARVTGG</sequence>
<keyword evidence="2" id="KW-0812">Transmembrane</keyword>
<feature type="compositionally biased region" description="Pro residues" evidence="1">
    <location>
        <begin position="70"/>
        <end position="94"/>
    </location>
</feature>
<name>A0A5J6IYP6_STRVI</name>
<protein>
    <submittedName>
        <fullName evidence="3">Uncharacterized protein</fullName>
    </submittedName>
</protein>
<dbReference type="EMBL" id="CP023692">
    <property type="protein sequence ID" value="QEV44087.1"/>
    <property type="molecule type" value="Genomic_DNA"/>
</dbReference>
<feature type="compositionally biased region" description="Low complexity" evidence="1">
    <location>
        <begin position="95"/>
        <end position="114"/>
    </location>
</feature>
<evidence type="ECO:0000256" key="1">
    <source>
        <dbReference type="SAM" id="MobiDB-lite"/>
    </source>
</evidence>
<evidence type="ECO:0000313" key="3">
    <source>
        <dbReference type="EMBL" id="QEV44087.1"/>
    </source>
</evidence>
<evidence type="ECO:0000256" key="2">
    <source>
        <dbReference type="SAM" id="Phobius"/>
    </source>
</evidence>
<feature type="region of interest" description="Disordered" evidence="1">
    <location>
        <begin position="57"/>
        <end position="127"/>
    </location>
</feature>
<dbReference type="KEGG" id="svn:CP980_02460"/>
<accession>A0A5J6IYP6</accession>
<keyword evidence="4" id="KW-1185">Reference proteome</keyword>